<dbReference type="Gene3D" id="3.40.309.10">
    <property type="entry name" value="Aldehyde Dehydrogenase, Chain A, domain 2"/>
    <property type="match status" value="1"/>
</dbReference>
<evidence type="ECO:0000256" key="1">
    <source>
        <dbReference type="ARBA" id="ARBA00009986"/>
    </source>
</evidence>
<dbReference type="FunFam" id="3.40.309.10:FF:000010">
    <property type="entry name" value="Gamma-aminobutyraldehyde dehydrogenase"/>
    <property type="match status" value="1"/>
</dbReference>
<dbReference type="GO" id="GO:0004777">
    <property type="term" value="F:succinate-semialdehyde dehydrogenase (NAD+) activity"/>
    <property type="evidence" value="ECO:0007669"/>
    <property type="project" value="TreeGrafter"/>
</dbReference>
<evidence type="ECO:0000259" key="7">
    <source>
        <dbReference type="Pfam" id="PF00171"/>
    </source>
</evidence>
<dbReference type="Proteomes" id="UP000054321">
    <property type="component" value="Unassembled WGS sequence"/>
</dbReference>
<organism evidence="8 9">
    <name type="scientific">Oidiodendron maius (strain Zn)</name>
    <dbReference type="NCBI Taxonomy" id="913774"/>
    <lineage>
        <taxon>Eukaryota</taxon>
        <taxon>Fungi</taxon>
        <taxon>Dikarya</taxon>
        <taxon>Ascomycota</taxon>
        <taxon>Pezizomycotina</taxon>
        <taxon>Leotiomycetes</taxon>
        <taxon>Leotiomycetes incertae sedis</taxon>
        <taxon>Myxotrichaceae</taxon>
        <taxon>Oidiodendron</taxon>
    </lineage>
</organism>
<dbReference type="Gene3D" id="3.40.605.10">
    <property type="entry name" value="Aldehyde Dehydrogenase, Chain A, domain 1"/>
    <property type="match status" value="1"/>
</dbReference>
<comment type="similarity">
    <text evidence="1 5">Belongs to the aldehyde dehydrogenase family.</text>
</comment>
<dbReference type="CDD" id="cd07105">
    <property type="entry name" value="ALDH_SaliADH"/>
    <property type="match status" value="1"/>
</dbReference>
<reference evidence="8 9" key="1">
    <citation type="submission" date="2014-04" db="EMBL/GenBank/DDBJ databases">
        <authorList>
            <consortium name="DOE Joint Genome Institute"/>
            <person name="Kuo A."/>
            <person name="Martino E."/>
            <person name="Perotto S."/>
            <person name="Kohler A."/>
            <person name="Nagy L.G."/>
            <person name="Floudas D."/>
            <person name="Copeland A."/>
            <person name="Barry K.W."/>
            <person name="Cichocki N."/>
            <person name="Veneault-Fourrey C."/>
            <person name="LaButti K."/>
            <person name="Lindquist E.A."/>
            <person name="Lipzen A."/>
            <person name="Lundell T."/>
            <person name="Morin E."/>
            <person name="Murat C."/>
            <person name="Sun H."/>
            <person name="Tunlid A."/>
            <person name="Henrissat B."/>
            <person name="Grigoriev I.V."/>
            <person name="Hibbett D.S."/>
            <person name="Martin F."/>
            <person name="Nordberg H.P."/>
            <person name="Cantor M.N."/>
            <person name="Hua S.X."/>
        </authorList>
    </citation>
    <scope>NUCLEOTIDE SEQUENCE [LARGE SCALE GENOMIC DNA]</scope>
    <source>
        <strain evidence="8 9">Zn</strain>
    </source>
</reference>
<dbReference type="EMBL" id="KN832886">
    <property type="protein sequence ID" value="KIM95635.1"/>
    <property type="molecule type" value="Genomic_DNA"/>
</dbReference>
<dbReference type="InterPro" id="IPR016162">
    <property type="entry name" value="Ald_DH_N"/>
</dbReference>
<dbReference type="InterPro" id="IPR016161">
    <property type="entry name" value="Ald_DH/histidinol_DH"/>
</dbReference>
<evidence type="ECO:0000256" key="5">
    <source>
        <dbReference type="RuleBase" id="RU003345"/>
    </source>
</evidence>
<dbReference type="InParanoid" id="A0A0C3GHM3"/>
<evidence type="ECO:0000256" key="2">
    <source>
        <dbReference type="ARBA" id="ARBA00022857"/>
    </source>
</evidence>
<keyword evidence="9" id="KW-1185">Reference proteome</keyword>
<dbReference type="GO" id="GO:0009450">
    <property type="term" value="P:gamma-aminobutyric acid catabolic process"/>
    <property type="evidence" value="ECO:0007669"/>
    <property type="project" value="TreeGrafter"/>
</dbReference>
<feature type="domain" description="Aldehyde dehydrogenase" evidence="7">
    <location>
        <begin position="46"/>
        <end position="473"/>
    </location>
</feature>
<dbReference type="InterPro" id="IPR029510">
    <property type="entry name" value="Ald_DH_CS_GLU"/>
</dbReference>
<dbReference type="SUPFAM" id="SSF53720">
    <property type="entry name" value="ALDH-like"/>
    <property type="match status" value="1"/>
</dbReference>
<reference evidence="9" key="2">
    <citation type="submission" date="2015-01" db="EMBL/GenBank/DDBJ databases">
        <title>Evolutionary Origins and Diversification of the Mycorrhizal Mutualists.</title>
        <authorList>
            <consortium name="DOE Joint Genome Institute"/>
            <consortium name="Mycorrhizal Genomics Consortium"/>
            <person name="Kohler A."/>
            <person name="Kuo A."/>
            <person name="Nagy L.G."/>
            <person name="Floudas D."/>
            <person name="Copeland A."/>
            <person name="Barry K.W."/>
            <person name="Cichocki N."/>
            <person name="Veneault-Fourrey C."/>
            <person name="LaButti K."/>
            <person name="Lindquist E.A."/>
            <person name="Lipzen A."/>
            <person name="Lundell T."/>
            <person name="Morin E."/>
            <person name="Murat C."/>
            <person name="Riley R."/>
            <person name="Ohm R."/>
            <person name="Sun H."/>
            <person name="Tunlid A."/>
            <person name="Henrissat B."/>
            <person name="Grigoriev I.V."/>
            <person name="Hibbett D.S."/>
            <person name="Martin F."/>
        </authorList>
    </citation>
    <scope>NUCLEOTIDE SEQUENCE [LARGE SCALE GENOMIC DNA]</scope>
    <source>
        <strain evidence="9">Zn</strain>
    </source>
</reference>
<protein>
    <recommendedName>
        <fullName evidence="7">Aldehyde dehydrogenase domain-containing protein</fullName>
    </recommendedName>
</protein>
<dbReference type="OrthoDB" id="310895at2759"/>
<dbReference type="AlphaFoldDB" id="A0A0C3GHM3"/>
<dbReference type="PANTHER" id="PTHR43353">
    <property type="entry name" value="SUCCINATE-SEMIALDEHYDE DEHYDROGENASE, MITOCHONDRIAL"/>
    <property type="match status" value="1"/>
</dbReference>
<dbReference type="InterPro" id="IPR015590">
    <property type="entry name" value="Aldehyde_DH_dom"/>
</dbReference>
<feature type="active site" evidence="4">
    <location>
        <position position="279"/>
    </location>
</feature>
<dbReference type="STRING" id="913774.A0A0C3GHM3"/>
<keyword evidence="3 5" id="KW-0560">Oxidoreductase</keyword>
<dbReference type="InterPro" id="IPR016163">
    <property type="entry name" value="Ald_DH_C"/>
</dbReference>
<sequence length="474" mass="50198">MSTTATKSDSVDTKVAETTGDAANDGGAATAPTYPLLISNKNYTTSSSFPVHSPATGKLLHCFSSASITDTDYAIAAAQKAFPAWRAMPPQKRRDIFLKAAEIMDSRREELIKYSVEETGAAAEWAAFDTTLASDIIRDVAGRISSIAGSIPATAQENVSAFVFKEPYGVVLAIAPWNAAYILGVRSIAYPLAAGNTAILKAPEISPRCSHAIVSCFHEAGLPEGVLNLIAHQPSDAAAVTKHLIEHPSIKKVNFTGSTVVGKIIAKLAGENLKPVLLELGGKAPAIVLDDADLEQAALECVVGSFLHSGQICMSTERIIVHERVASDFENALKKAVAQFAPEGQEAGCLSSKAGVEKNRRLLQDAVSKGATIVHGDPTNGQDAKMRPVIVKGTTKEMDLYYTESFGPTVSLITVQNDEEALKLANDTEYGLSAAVFTKDLGRGLRFAREIESGAVHINGMTVHDETALPHGGE</sequence>
<dbReference type="Pfam" id="PF00171">
    <property type="entry name" value="Aldedh"/>
    <property type="match status" value="1"/>
</dbReference>
<keyword evidence="2" id="KW-0521">NADP</keyword>
<accession>A0A0C3GHM3</accession>
<evidence type="ECO:0000256" key="4">
    <source>
        <dbReference type="PROSITE-ProRule" id="PRU10007"/>
    </source>
</evidence>
<feature type="compositionally biased region" description="Low complexity" evidence="6">
    <location>
        <begin position="16"/>
        <end position="27"/>
    </location>
</feature>
<name>A0A0C3GHM3_OIDMZ</name>
<evidence type="ECO:0000313" key="9">
    <source>
        <dbReference type="Proteomes" id="UP000054321"/>
    </source>
</evidence>
<proteinExistence type="inferred from homology"/>
<dbReference type="InterPro" id="IPR050740">
    <property type="entry name" value="Aldehyde_DH_Superfamily"/>
</dbReference>
<evidence type="ECO:0000256" key="3">
    <source>
        <dbReference type="ARBA" id="ARBA00023002"/>
    </source>
</evidence>
<evidence type="ECO:0000256" key="6">
    <source>
        <dbReference type="SAM" id="MobiDB-lite"/>
    </source>
</evidence>
<dbReference type="PANTHER" id="PTHR43353:SF6">
    <property type="entry name" value="CYTOPLASMIC ALDEHYDE DEHYDROGENASE (EUROFUNG)"/>
    <property type="match status" value="1"/>
</dbReference>
<dbReference type="HOGENOM" id="CLU_005391_1_0_1"/>
<feature type="region of interest" description="Disordered" evidence="6">
    <location>
        <begin position="1"/>
        <end position="27"/>
    </location>
</feature>
<dbReference type="FunFam" id="3.40.605.10:FF:000012">
    <property type="entry name" value="NAD-dependent succinate-semialdehyde dehydrogenase"/>
    <property type="match status" value="1"/>
</dbReference>
<dbReference type="PROSITE" id="PS00687">
    <property type="entry name" value="ALDEHYDE_DEHYDR_GLU"/>
    <property type="match status" value="1"/>
</dbReference>
<gene>
    <name evidence="8" type="ORF">OIDMADRAFT_148727</name>
</gene>
<evidence type="ECO:0000313" key="8">
    <source>
        <dbReference type="EMBL" id="KIM95635.1"/>
    </source>
</evidence>